<feature type="domain" description="16S/18S rRNA aminocarboxypropyltransferase Tsr3 C-terminal" evidence="8">
    <location>
        <begin position="57"/>
        <end position="182"/>
    </location>
</feature>
<evidence type="ECO:0000256" key="4">
    <source>
        <dbReference type="ARBA" id="ARBA00022552"/>
    </source>
</evidence>
<evidence type="ECO:0000259" key="8">
    <source>
        <dbReference type="Pfam" id="PF04034"/>
    </source>
</evidence>
<dbReference type="InterPro" id="IPR007177">
    <property type="entry name" value="Tsr3_C"/>
</dbReference>
<feature type="binding site" evidence="7">
    <location>
        <position position="105"/>
    </location>
    <ligand>
        <name>S-adenosyl-L-methionine</name>
        <dbReference type="ChEBI" id="CHEBI:59789"/>
    </ligand>
</feature>
<evidence type="ECO:0000256" key="2">
    <source>
        <dbReference type="ARBA" id="ARBA00022490"/>
    </source>
</evidence>
<dbReference type="Pfam" id="PF04068">
    <property type="entry name" value="Fer4_RLI"/>
    <property type="match status" value="1"/>
</dbReference>
<comment type="caution">
    <text evidence="10">The sequence shown here is derived from an EMBL/GenBank/DDBJ whole genome shotgun (WGS) entry which is preliminary data.</text>
</comment>
<name>A0A0M0BVV6_9ARCH</name>
<evidence type="ECO:0000313" key="10">
    <source>
        <dbReference type="EMBL" id="KON32747.1"/>
    </source>
</evidence>
<dbReference type="Proteomes" id="UP000037237">
    <property type="component" value="Unassembled WGS sequence"/>
</dbReference>
<dbReference type="EMBL" id="LFWU01000054">
    <property type="protein sequence ID" value="KON32747.1"/>
    <property type="molecule type" value="Genomic_DNA"/>
</dbReference>
<dbReference type="GO" id="GO:1904047">
    <property type="term" value="F:S-adenosyl-L-methionine binding"/>
    <property type="evidence" value="ECO:0007669"/>
    <property type="project" value="UniProtKB-UniRule"/>
</dbReference>
<feature type="domain" description="RNase L inhibitor RLI-like possible metal-binding" evidence="9">
    <location>
        <begin position="18"/>
        <end position="49"/>
    </location>
</feature>
<dbReference type="PANTHER" id="PTHR20426:SF0">
    <property type="entry name" value="18S RRNA AMINOCARBOXYPROPYLTRANSFERASE"/>
    <property type="match status" value="1"/>
</dbReference>
<dbReference type="GO" id="GO:0005737">
    <property type="term" value="C:cytoplasm"/>
    <property type="evidence" value="ECO:0007669"/>
    <property type="project" value="UniProtKB-SubCell"/>
</dbReference>
<evidence type="ECO:0000313" key="11">
    <source>
        <dbReference type="Proteomes" id="UP000037237"/>
    </source>
</evidence>
<evidence type="ECO:0000256" key="3">
    <source>
        <dbReference type="ARBA" id="ARBA00022517"/>
    </source>
</evidence>
<evidence type="ECO:0000256" key="1">
    <source>
        <dbReference type="ARBA" id="ARBA00014114"/>
    </source>
</evidence>
<evidence type="ECO:0000259" key="9">
    <source>
        <dbReference type="Pfam" id="PF04068"/>
    </source>
</evidence>
<dbReference type="Pfam" id="PF04034">
    <property type="entry name" value="Ribo_biogen_C"/>
    <property type="match status" value="1"/>
</dbReference>
<keyword evidence="4 7" id="KW-0698">rRNA processing</keyword>
<dbReference type="GO" id="GO:0106388">
    <property type="term" value="F:rRNA small subunit aminocarboxypropyltransferase activity"/>
    <property type="evidence" value="ECO:0007669"/>
    <property type="project" value="UniProtKB-EC"/>
</dbReference>
<comment type="subcellular location">
    <subcellularLocation>
        <location evidence="7">Cytoplasm</location>
    </subcellularLocation>
</comment>
<accession>A0A0M0BVV6</accession>
<dbReference type="AlphaFoldDB" id="A0A0M0BVV6"/>
<dbReference type="GO" id="GO:0000455">
    <property type="term" value="P:enzyme-directed rRNA pseudouridine synthesis"/>
    <property type="evidence" value="ECO:0007669"/>
    <property type="project" value="UniProtKB-UniRule"/>
</dbReference>
<dbReference type="InterPro" id="IPR022968">
    <property type="entry name" value="Tsr3-like"/>
</dbReference>
<keyword evidence="6 7" id="KW-0949">S-adenosyl-L-methionine</keyword>
<feature type="binding site" evidence="7">
    <location>
        <position position="124"/>
    </location>
    <ligand>
        <name>S-adenosyl-L-methionine</name>
        <dbReference type="ChEBI" id="CHEBI:59789"/>
    </ligand>
</feature>
<keyword evidence="5 7" id="KW-0808">Transferase</keyword>
<comment type="similarity">
    <text evidence="7">Belongs to the TDD superfamily. TSR3 family.</text>
</comment>
<dbReference type="HAMAP" id="MF_01116">
    <property type="entry name" value="TSR3"/>
    <property type="match status" value="1"/>
</dbReference>
<feature type="binding site" evidence="7">
    <location>
        <position position="83"/>
    </location>
    <ligand>
        <name>S-adenosyl-L-methionine</name>
        <dbReference type="ChEBI" id="CHEBI:59789"/>
    </ligand>
</feature>
<evidence type="ECO:0000256" key="5">
    <source>
        <dbReference type="ARBA" id="ARBA00022679"/>
    </source>
</evidence>
<reference evidence="10 11" key="1">
    <citation type="submission" date="2015-06" db="EMBL/GenBank/DDBJ databases">
        <title>New insights into the roles of widespread benthic archaea in carbon and nitrogen cycling.</title>
        <authorList>
            <person name="Lazar C.S."/>
            <person name="Baker B.J."/>
            <person name="Seitz K.W."/>
            <person name="Hyde A.S."/>
            <person name="Dick G.J."/>
            <person name="Hinrichs K.-U."/>
            <person name="Teske A.P."/>
        </authorList>
    </citation>
    <scope>NUCLEOTIDE SEQUENCE [LARGE SCALE GENOMIC DNA]</scope>
    <source>
        <strain evidence="10">SG8-32-1</strain>
    </source>
</reference>
<dbReference type="EC" id="2.5.1.157" evidence="7"/>
<organism evidence="10 11">
    <name type="scientific">miscellaneous Crenarchaeota group-1 archaeon SG8-32-1</name>
    <dbReference type="NCBI Taxonomy" id="1685124"/>
    <lineage>
        <taxon>Archaea</taxon>
        <taxon>Candidatus Bathyarchaeota</taxon>
        <taxon>MCG-1</taxon>
    </lineage>
</organism>
<protein>
    <recommendedName>
        <fullName evidence="1 7">16S rRNA aminocarboxypropyltransferase</fullName>
        <ecNumber evidence="7">2.5.1.157</ecNumber>
    </recommendedName>
</protein>
<keyword evidence="3 7" id="KW-0690">Ribosome biogenesis</keyword>
<dbReference type="InterPro" id="IPR007209">
    <property type="entry name" value="RNaseL-inhib-like_metal-bd_dom"/>
</dbReference>
<keyword evidence="2 7" id="KW-0963">Cytoplasm</keyword>
<dbReference type="PANTHER" id="PTHR20426">
    <property type="entry name" value="RIBOSOME BIOGENESIS PROTEIN TSR3 HOMOLOG"/>
    <property type="match status" value="1"/>
</dbReference>
<evidence type="ECO:0000256" key="6">
    <source>
        <dbReference type="ARBA" id="ARBA00022691"/>
    </source>
</evidence>
<proteinExistence type="inferred from homology"/>
<feature type="binding site" evidence="7">
    <location>
        <position position="33"/>
    </location>
    <ligand>
        <name>S-adenosyl-L-methionine</name>
        <dbReference type="ChEBI" id="CHEBI:59789"/>
    </ligand>
</feature>
<comment type="catalytic activity">
    <reaction evidence="7">
        <text>an N(1)-methylpseudouridine in rRNA + S-adenosyl-L-methionine = N(1)-methyl-N(3)-[(3S)-3-amino-3-carboxypropyl]pseudouridine in rRNA + S-methyl-5'-thioadenosine + H(+)</text>
        <dbReference type="Rhea" id="RHEA:63296"/>
        <dbReference type="Rhea" id="RHEA-COMP:11634"/>
        <dbReference type="Rhea" id="RHEA-COMP:16310"/>
        <dbReference type="ChEBI" id="CHEBI:15378"/>
        <dbReference type="ChEBI" id="CHEBI:17509"/>
        <dbReference type="ChEBI" id="CHEBI:59789"/>
        <dbReference type="ChEBI" id="CHEBI:74890"/>
        <dbReference type="ChEBI" id="CHEBI:146234"/>
        <dbReference type="EC" id="2.5.1.157"/>
    </reaction>
</comment>
<sequence>MILCHIWRCGRISHSPVEITVYHAKQCDPKKCSTLKLKRQNLVRIVHRSRQIPRGAVILDPFTPKAFSPEDKERLQKRGLAALDCSWVHAKTVFEVSGKWKHRCLPYLIAANPVNYGIPTKLSTVEALAAALYISSFFEQARELLSKFKWGPQFLILNKELLDDYAKAKDSTGVVLAQQQFIEQISSSENNK</sequence>
<evidence type="ECO:0000256" key="7">
    <source>
        <dbReference type="HAMAP-Rule" id="MF_01116"/>
    </source>
</evidence>
<comment type="caution">
    <text evidence="7">Lacks conserved residue(s) required for the propagation of feature annotation.</text>
</comment>
<gene>
    <name evidence="10" type="ORF">AC477_02510</name>
</gene>
<dbReference type="NCBIfam" id="NF002621">
    <property type="entry name" value="PRK02287.1"/>
    <property type="match status" value="1"/>
</dbReference>
<comment type="function">
    <text evidence="7">Aminocarboxypropyltransferase that catalyzes the aminocarboxypropyl transfer on pseudouridine corresponding to position 914 in M.jannaschii 16S rRNA. It constitutes the last step in biosynthesis of the hypermodified N1-methyl-N3-(3-amino-3-carboxypropyl) pseudouridine (m1acp3-Psi).</text>
</comment>